<dbReference type="SUPFAM" id="SSF56024">
    <property type="entry name" value="Phospholipase D/nuclease"/>
    <property type="match status" value="2"/>
</dbReference>
<dbReference type="PANTHER" id="PTHR12415:SF4">
    <property type="entry name" value="TYROSYL-DNA PHOSPHODIESTERASE DOMAIN-CONTAINING PROTEIN"/>
    <property type="match status" value="1"/>
</dbReference>
<feature type="compositionally biased region" description="Polar residues" evidence="4">
    <location>
        <begin position="71"/>
        <end position="85"/>
    </location>
</feature>
<feature type="site" description="Interaction with DNA" evidence="3">
    <location>
        <position position="487"/>
    </location>
</feature>
<feature type="region of interest" description="Disordered" evidence="4">
    <location>
        <begin position="66"/>
        <end position="85"/>
    </location>
</feature>
<evidence type="ECO:0000313" key="6">
    <source>
        <dbReference type="Proteomes" id="UP000799429"/>
    </source>
</evidence>
<dbReference type="GO" id="GO:0017005">
    <property type="term" value="F:3'-tyrosyl-DNA phosphodiesterase activity"/>
    <property type="evidence" value="ECO:0007669"/>
    <property type="project" value="TreeGrafter"/>
</dbReference>
<evidence type="ECO:0000256" key="1">
    <source>
        <dbReference type="PIRSR" id="PIRSR610347-1"/>
    </source>
</evidence>
<dbReference type="Pfam" id="PF06087">
    <property type="entry name" value="Tyr-DNA_phospho"/>
    <property type="match status" value="1"/>
</dbReference>
<gene>
    <name evidence="5" type="ORF">M501DRAFT_999208</name>
</gene>
<dbReference type="PANTHER" id="PTHR12415">
    <property type="entry name" value="TYROSYL-DNA PHOSPHODIESTERASE 1"/>
    <property type="match status" value="1"/>
</dbReference>
<organism evidence="5 6">
    <name type="scientific">Patellaria atrata CBS 101060</name>
    <dbReference type="NCBI Taxonomy" id="1346257"/>
    <lineage>
        <taxon>Eukaryota</taxon>
        <taxon>Fungi</taxon>
        <taxon>Dikarya</taxon>
        <taxon>Ascomycota</taxon>
        <taxon>Pezizomycotina</taxon>
        <taxon>Dothideomycetes</taxon>
        <taxon>Dothideomycetes incertae sedis</taxon>
        <taxon>Patellariales</taxon>
        <taxon>Patellariaceae</taxon>
        <taxon>Patellaria</taxon>
    </lineage>
</organism>
<evidence type="ECO:0000256" key="3">
    <source>
        <dbReference type="PIRSR" id="PIRSR610347-3"/>
    </source>
</evidence>
<feature type="active site" description="Nucleophile" evidence="1">
    <location>
        <position position="238"/>
    </location>
</feature>
<proteinExistence type="predicted"/>
<dbReference type="InterPro" id="IPR010347">
    <property type="entry name" value="Tdp1"/>
</dbReference>
<comment type="caution">
    <text evidence="5">The sequence shown here is derived from an EMBL/GenBank/DDBJ whole genome shotgun (WGS) entry which is preliminary data.</text>
</comment>
<feature type="binding site" evidence="2">
    <location>
        <position position="463"/>
    </location>
    <ligand>
        <name>substrate</name>
    </ligand>
</feature>
<dbReference type="AlphaFoldDB" id="A0A9P4S3L8"/>
<protein>
    <submittedName>
        <fullName evidence="5">Phospholipase D/nuclease</fullName>
    </submittedName>
</protein>
<dbReference type="GO" id="GO:0005634">
    <property type="term" value="C:nucleus"/>
    <property type="evidence" value="ECO:0007669"/>
    <property type="project" value="InterPro"/>
</dbReference>
<dbReference type="GO" id="GO:0003697">
    <property type="term" value="F:single-stranded DNA binding"/>
    <property type="evidence" value="ECO:0007669"/>
    <property type="project" value="TreeGrafter"/>
</dbReference>
<dbReference type="GO" id="GO:0003690">
    <property type="term" value="F:double-stranded DNA binding"/>
    <property type="evidence" value="ECO:0007669"/>
    <property type="project" value="TreeGrafter"/>
</dbReference>
<name>A0A9P4S3L8_9PEZI</name>
<evidence type="ECO:0000256" key="4">
    <source>
        <dbReference type="SAM" id="MobiDB-lite"/>
    </source>
</evidence>
<keyword evidence="6" id="KW-1185">Reference proteome</keyword>
<accession>A0A9P4S3L8</accession>
<dbReference type="OrthoDB" id="47785at2759"/>
<feature type="active site" description="Proton donor/acceptor" evidence="1">
    <location>
        <position position="461"/>
    </location>
</feature>
<dbReference type="CDD" id="cd09122">
    <property type="entry name" value="PLDc_Tdp1_1"/>
    <property type="match status" value="1"/>
</dbReference>
<dbReference type="Proteomes" id="UP000799429">
    <property type="component" value="Unassembled WGS sequence"/>
</dbReference>
<evidence type="ECO:0000256" key="2">
    <source>
        <dbReference type="PIRSR" id="PIRSR610347-2"/>
    </source>
</evidence>
<evidence type="ECO:0000313" key="5">
    <source>
        <dbReference type="EMBL" id="KAF2835444.1"/>
    </source>
</evidence>
<dbReference type="Gene3D" id="3.30.870.10">
    <property type="entry name" value="Endonuclease Chain A"/>
    <property type="match status" value="2"/>
</dbReference>
<dbReference type="EMBL" id="MU006109">
    <property type="protein sequence ID" value="KAF2835444.1"/>
    <property type="molecule type" value="Genomic_DNA"/>
</dbReference>
<dbReference type="GO" id="GO:0006281">
    <property type="term" value="P:DNA repair"/>
    <property type="evidence" value="ECO:0007669"/>
    <property type="project" value="InterPro"/>
</dbReference>
<dbReference type="InterPro" id="IPR003903">
    <property type="entry name" value="UIM_dom"/>
</dbReference>
<dbReference type="PROSITE" id="PS50330">
    <property type="entry name" value="UIM"/>
    <property type="match status" value="1"/>
</dbReference>
<sequence length="565" mass="63889">MDFQDEDDNELQRAIQLSLEQTYELGNLSTPLLGDGALRASVKAEDSLRTTTPSNTHSQQAAIDLTEDSQHSNNSSKEISPAPSTFLLNRKALEQERLARVAGFKRRATTPPTLHQQSESRKLARLNDMIPEDLAKELQYPRGVIKKTWVRGQDRNNDIKIEEVFRKDELKTAVLSSFQWDMNWVLSKVDCKKTKIIFVLEAKDARTRNEYMQAAKGLNICDLRLCFPPMVGEWGCMHSKLMLLFYADSLRVVVPSANLVSYDWGETGVMENTVFLIDLPRYPDGHFATDEELTPFSRNLLYFLEAMGLDESARKGVLKFDFQNTQHLGFVHSIPGSHQGDALKRTGSPGLGEVVRKLGIDTSSPVQVDSAFASLGAINNQFLKDMYSAIKGEGKTSYETDRHIKDHFRVHFPTRETVRKSRGGVNNGGTICFQSNWYNSISFPKDILRDYKSRRDGILSHNKMLFVRGVREGKRLAWVYTGSSNLSASAWGRRMVDRATGYPRLTVRNWECGVVVVIPPKDLVEADPAIMTTVPDLEVFEGEVDIPFEAPGEEYDGKKPWFFME</sequence>
<feature type="binding site" evidence="2">
    <location>
        <position position="240"/>
    </location>
    <ligand>
        <name>substrate</name>
    </ligand>
</feature>
<reference evidence="5" key="1">
    <citation type="journal article" date="2020" name="Stud. Mycol.">
        <title>101 Dothideomycetes genomes: a test case for predicting lifestyles and emergence of pathogens.</title>
        <authorList>
            <person name="Haridas S."/>
            <person name="Albert R."/>
            <person name="Binder M."/>
            <person name="Bloem J."/>
            <person name="Labutti K."/>
            <person name="Salamov A."/>
            <person name="Andreopoulos B."/>
            <person name="Baker S."/>
            <person name="Barry K."/>
            <person name="Bills G."/>
            <person name="Bluhm B."/>
            <person name="Cannon C."/>
            <person name="Castanera R."/>
            <person name="Culley D."/>
            <person name="Daum C."/>
            <person name="Ezra D."/>
            <person name="Gonzalez J."/>
            <person name="Henrissat B."/>
            <person name="Kuo A."/>
            <person name="Liang C."/>
            <person name="Lipzen A."/>
            <person name="Lutzoni F."/>
            <person name="Magnuson J."/>
            <person name="Mondo S."/>
            <person name="Nolan M."/>
            <person name="Ohm R."/>
            <person name="Pangilinan J."/>
            <person name="Park H.-J."/>
            <person name="Ramirez L."/>
            <person name="Alfaro M."/>
            <person name="Sun H."/>
            <person name="Tritt A."/>
            <person name="Yoshinaga Y."/>
            <person name="Zwiers L.-H."/>
            <person name="Turgeon B."/>
            <person name="Goodwin S."/>
            <person name="Spatafora J."/>
            <person name="Crous P."/>
            <person name="Grigoriev I."/>
        </authorList>
    </citation>
    <scope>NUCLEOTIDE SEQUENCE</scope>
    <source>
        <strain evidence="5">CBS 101060</strain>
    </source>
</reference>